<dbReference type="EMBL" id="RRCH01000003">
    <property type="protein sequence ID" value="RRJ33656.1"/>
    <property type="molecule type" value="Genomic_DNA"/>
</dbReference>
<proteinExistence type="predicted"/>
<dbReference type="AlphaFoldDB" id="A0A3P3RJE7"/>
<evidence type="ECO:0000313" key="2">
    <source>
        <dbReference type="EMBL" id="RRJ33656.1"/>
    </source>
</evidence>
<dbReference type="InterPro" id="IPR003331">
    <property type="entry name" value="UDP_GlcNAc_Epimerase_2_dom"/>
</dbReference>
<evidence type="ECO:0000313" key="3">
    <source>
        <dbReference type="Proteomes" id="UP000282322"/>
    </source>
</evidence>
<evidence type="ECO:0000259" key="1">
    <source>
        <dbReference type="Pfam" id="PF02350"/>
    </source>
</evidence>
<dbReference type="InterPro" id="IPR029767">
    <property type="entry name" value="WecB-like"/>
</dbReference>
<feature type="domain" description="UDP-N-acetylglucosamine 2-epimerase" evidence="1">
    <location>
        <begin position="29"/>
        <end position="352"/>
    </location>
</feature>
<gene>
    <name evidence="2" type="ORF">EIK79_02345</name>
</gene>
<protein>
    <submittedName>
        <fullName evidence="2">UDP-N-acetylglucosamine 2-epimerase (Non-hydrolyzing)</fullName>
        <ecNumber evidence="2">5.1.3.14</ecNumber>
    </submittedName>
</protein>
<name>A0A3P3RJE7_9EURY</name>
<comment type="caution">
    <text evidence="2">The sequence shown here is derived from an EMBL/GenBank/DDBJ whole genome shotgun (WGS) entry which is preliminary data.</text>
</comment>
<dbReference type="Pfam" id="PF02350">
    <property type="entry name" value="Epimerase_2"/>
    <property type="match status" value="1"/>
</dbReference>
<accession>A0A3P3RJE7</accession>
<dbReference type="Proteomes" id="UP000282322">
    <property type="component" value="Unassembled WGS sequence"/>
</dbReference>
<sequence>MSKRVLSIVGARPQFIKAFPVSRALDGEHQETVVHTGQHYDAMLSDVFFEELDIPEPAYNLGVGSGSHADQTGRMMIELDSVMAAESPDVVIVYGDTNSTLAGALVAAKRSASLVHVEAGLRSGNRAMPEEHNRIATDHLADVLIAPTERAVETLRAEGVGGEVHETGDVMYDALLYVRNRASELSTLRSDLGIDSTEYVLATIHRAGNTNDRDRLAGIVEGLASVDIPVVVPIHPRTEQALHEYGLFETANEQLTIIEPVGYLDFVHLLDGAALVATDSGGVQREAFYLDTPCVTMRDETEWVQTIDCGWNTLVGADRSRISRALARIDTPATKPQLYGNGQAAPRVAEVIADA</sequence>
<dbReference type="PANTHER" id="PTHR43174:SF1">
    <property type="entry name" value="UDP-N-ACETYLGLUCOSAMINE 2-EPIMERASE"/>
    <property type="match status" value="1"/>
</dbReference>
<dbReference type="PANTHER" id="PTHR43174">
    <property type="entry name" value="UDP-N-ACETYLGLUCOSAMINE 2-EPIMERASE"/>
    <property type="match status" value="1"/>
</dbReference>
<dbReference type="Gene3D" id="3.40.50.2000">
    <property type="entry name" value="Glycogen Phosphorylase B"/>
    <property type="match status" value="2"/>
</dbReference>
<dbReference type="EC" id="5.1.3.14" evidence="2"/>
<dbReference type="GO" id="GO:0008761">
    <property type="term" value="F:UDP-N-acetylglucosamine 2-epimerase activity"/>
    <property type="evidence" value="ECO:0007669"/>
    <property type="project" value="UniProtKB-EC"/>
</dbReference>
<keyword evidence="2" id="KW-0413">Isomerase</keyword>
<organism evidence="2 3">
    <name type="scientific">Halocatena pleomorpha</name>
    <dbReference type="NCBI Taxonomy" id="1785090"/>
    <lineage>
        <taxon>Archaea</taxon>
        <taxon>Methanobacteriati</taxon>
        <taxon>Methanobacteriota</taxon>
        <taxon>Stenosarchaea group</taxon>
        <taxon>Halobacteria</taxon>
        <taxon>Halobacteriales</taxon>
        <taxon>Natronomonadaceae</taxon>
        <taxon>Halocatena</taxon>
    </lineage>
</organism>
<reference evidence="2 3" key="1">
    <citation type="submission" date="2018-11" db="EMBL/GenBank/DDBJ databases">
        <title>Taxonoimc description of Halomarina strain SPP-AMP-1.</title>
        <authorList>
            <person name="Pal Y."/>
            <person name="Srinivasana K."/>
            <person name="Verma A."/>
            <person name="Kumar P."/>
        </authorList>
    </citation>
    <scope>NUCLEOTIDE SEQUENCE [LARGE SCALE GENOMIC DNA]</scope>
    <source>
        <strain evidence="2 3">SPP-AMP-1</strain>
    </source>
</reference>
<keyword evidence="3" id="KW-1185">Reference proteome</keyword>
<dbReference type="CDD" id="cd03786">
    <property type="entry name" value="GTB_UDP-GlcNAc_2-Epimerase"/>
    <property type="match status" value="1"/>
</dbReference>
<dbReference type="NCBIfam" id="TIGR00236">
    <property type="entry name" value="wecB"/>
    <property type="match status" value="1"/>
</dbReference>
<dbReference type="SUPFAM" id="SSF53756">
    <property type="entry name" value="UDP-Glycosyltransferase/glycogen phosphorylase"/>
    <property type="match status" value="1"/>
</dbReference>
<dbReference type="RefSeq" id="WP_124953523.1">
    <property type="nucleotide sequence ID" value="NZ_RRCH01000003.1"/>
</dbReference>
<dbReference type="OrthoDB" id="7018at2157"/>